<dbReference type="AlphaFoldDB" id="A0A7X0X8H3"/>
<dbReference type="EMBL" id="JAASTW010000014">
    <property type="protein sequence ID" value="MBC1489594.1"/>
    <property type="molecule type" value="Genomic_DNA"/>
</dbReference>
<evidence type="ECO:0000313" key="2">
    <source>
        <dbReference type="EMBL" id="MBC1489594.1"/>
    </source>
</evidence>
<feature type="transmembrane region" description="Helical" evidence="1">
    <location>
        <begin position="182"/>
        <end position="204"/>
    </location>
</feature>
<feature type="transmembrane region" description="Helical" evidence="1">
    <location>
        <begin position="69"/>
        <end position="89"/>
    </location>
</feature>
<keyword evidence="1" id="KW-1133">Transmembrane helix</keyword>
<keyword evidence="1" id="KW-0472">Membrane</keyword>
<protein>
    <recommendedName>
        <fullName evidence="4">Transmembrane protein</fullName>
    </recommendedName>
</protein>
<feature type="transmembrane region" description="Helical" evidence="1">
    <location>
        <begin position="110"/>
        <end position="135"/>
    </location>
</feature>
<name>A0A7X0X8H3_9LIST</name>
<evidence type="ECO:0000256" key="1">
    <source>
        <dbReference type="SAM" id="Phobius"/>
    </source>
</evidence>
<dbReference type="RefSeq" id="WP_185381331.1">
    <property type="nucleotide sequence ID" value="NZ_JAASUF010000012.1"/>
</dbReference>
<keyword evidence="1" id="KW-0812">Transmembrane</keyword>
<dbReference type="Proteomes" id="UP000561617">
    <property type="component" value="Unassembled WGS sequence"/>
</dbReference>
<sequence>MWLFFKREILWFLQVNQLKIVGLGMLLLLTVIVDVLNTKNGSGTIADVFLGFLQQENGQGNPITSNLNWIIIQSLPVFLFGSYFYTELFMLEEFVTIRFNNRKLAYLSKILLIITVMLVYYLTFVGLVILVSFLYGITFNLQPVLLYEGLNLSLFQIGFCFFVGGIVLISMQLLLSVIIKPFFAIMVALVMIIINCFVTNYWIIGSTSNIAKFVDVNNWLVISIPFMYLLLAMIMGVIIYQKTDLYKLN</sequence>
<reference evidence="2 3" key="1">
    <citation type="submission" date="2020-03" db="EMBL/GenBank/DDBJ databases">
        <title>Soil Listeria distribution.</title>
        <authorList>
            <person name="Liao J."/>
            <person name="Wiedmann M."/>
        </authorList>
    </citation>
    <scope>NUCLEOTIDE SEQUENCE [LARGE SCALE GENOMIC DNA]</scope>
    <source>
        <strain evidence="2 3">FSL L7-1554</strain>
    </source>
</reference>
<proteinExistence type="predicted"/>
<organism evidence="2 3">
    <name type="scientific">Listeria immobilis</name>
    <dbReference type="NCBI Taxonomy" id="2713502"/>
    <lineage>
        <taxon>Bacteria</taxon>
        <taxon>Bacillati</taxon>
        <taxon>Bacillota</taxon>
        <taxon>Bacilli</taxon>
        <taxon>Bacillales</taxon>
        <taxon>Listeriaceae</taxon>
        <taxon>Listeria</taxon>
    </lineage>
</organism>
<evidence type="ECO:0008006" key="4">
    <source>
        <dbReference type="Google" id="ProtNLM"/>
    </source>
</evidence>
<feature type="transmembrane region" description="Helical" evidence="1">
    <location>
        <begin position="216"/>
        <end position="240"/>
    </location>
</feature>
<evidence type="ECO:0000313" key="3">
    <source>
        <dbReference type="Proteomes" id="UP000561617"/>
    </source>
</evidence>
<comment type="caution">
    <text evidence="2">The sequence shown here is derived from an EMBL/GenBank/DDBJ whole genome shotgun (WGS) entry which is preliminary data.</text>
</comment>
<gene>
    <name evidence="2" type="ORF">HCJ38_11340</name>
</gene>
<feature type="transmembrane region" description="Helical" evidence="1">
    <location>
        <begin position="155"/>
        <end position="175"/>
    </location>
</feature>
<feature type="transmembrane region" description="Helical" evidence="1">
    <location>
        <begin position="9"/>
        <end position="33"/>
    </location>
</feature>
<accession>A0A7X0X8H3</accession>